<dbReference type="PRINTS" id="PR01040">
    <property type="entry name" value="TRNASYNTHTYR"/>
</dbReference>
<organism evidence="10 11">
    <name type="scientific">Kluyveromyces marxianus</name>
    <name type="common">Yeast</name>
    <name type="synonym">Candida kefyr</name>
    <dbReference type="NCBI Taxonomy" id="4911"/>
    <lineage>
        <taxon>Eukaryota</taxon>
        <taxon>Fungi</taxon>
        <taxon>Dikarya</taxon>
        <taxon>Ascomycota</taxon>
        <taxon>Saccharomycotina</taxon>
        <taxon>Saccharomycetes</taxon>
        <taxon>Saccharomycetales</taxon>
        <taxon>Saccharomycetaceae</taxon>
        <taxon>Kluyveromyces</taxon>
    </lineage>
</organism>
<dbReference type="CDD" id="cd00805">
    <property type="entry name" value="TyrRS_core"/>
    <property type="match status" value="1"/>
</dbReference>
<comment type="catalytic activity">
    <reaction evidence="8 9">
        <text>tRNA(Tyr) + L-tyrosine + ATP = L-tyrosyl-tRNA(Tyr) + AMP + diphosphate + H(+)</text>
        <dbReference type="Rhea" id="RHEA:10220"/>
        <dbReference type="Rhea" id="RHEA-COMP:9706"/>
        <dbReference type="Rhea" id="RHEA-COMP:9707"/>
        <dbReference type="ChEBI" id="CHEBI:15378"/>
        <dbReference type="ChEBI" id="CHEBI:30616"/>
        <dbReference type="ChEBI" id="CHEBI:33019"/>
        <dbReference type="ChEBI" id="CHEBI:58315"/>
        <dbReference type="ChEBI" id="CHEBI:78442"/>
        <dbReference type="ChEBI" id="CHEBI:78536"/>
        <dbReference type="ChEBI" id="CHEBI:456215"/>
        <dbReference type="EC" id="6.1.1.1"/>
    </reaction>
</comment>
<dbReference type="SUPFAM" id="SSF55174">
    <property type="entry name" value="Alpha-L RNA-binding motif"/>
    <property type="match status" value="1"/>
</dbReference>
<accession>A0ABX6EMV8</accession>
<name>A0ABX6EMV8_KLUMA</name>
<dbReference type="PANTHER" id="PTHR11766:SF0">
    <property type="entry name" value="TYROSINE--TRNA LIGASE, MITOCHONDRIAL"/>
    <property type="match status" value="1"/>
</dbReference>
<dbReference type="EMBL" id="CP015054">
    <property type="protein sequence ID" value="QGN13406.1"/>
    <property type="molecule type" value="Genomic_DNA"/>
</dbReference>
<dbReference type="EC" id="6.1.1.1" evidence="1 9"/>
<dbReference type="InterPro" id="IPR024107">
    <property type="entry name" value="Tyr-tRNA-ligase_bac_1"/>
</dbReference>
<reference evidence="10 11" key="1">
    <citation type="submission" date="2016-03" db="EMBL/GenBank/DDBJ databases">
        <title>How can Kluyveromyces marxianus grow so fast - potential evolutionary course in Saccharomyces Complex revealed by comparative genomics.</title>
        <authorList>
            <person name="Mo W."/>
            <person name="Lu W."/>
            <person name="Yang X."/>
            <person name="Qi J."/>
            <person name="Lv H."/>
        </authorList>
    </citation>
    <scope>NUCLEOTIDE SEQUENCE [LARGE SCALE GENOMIC DNA]</scope>
    <source>
        <strain evidence="10 11">FIM1</strain>
    </source>
</reference>
<gene>
    <name evidence="10" type="primary">MSY1</name>
    <name evidence="10" type="ORF">FIM1_43</name>
</gene>
<keyword evidence="5 9" id="KW-0648">Protein biosynthesis</keyword>
<evidence type="ECO:0000256" key="1">
    <source>
        <dbReference type="ARBA" id="ARBA00013160"/>
    </source>
</evidence>
<dbReference type="InterPro" id="IPR002305">
    <property type="entry name" value="aa-tRNA-synth_Ic"/>
</dbReference>
<evidence type="ECO:0000313" key="11">
    <source>
        <dbReference type="Proteomes" id="UP000422736"/>
    </source>
</evidence>
<dbReference type="Proteomes" id="UP000422736">
    <property type="component" value="Chromosome 1"/>
</dbReference>
<comment type="similarity">
    <text evidence="9">Belongs to the class-I aminoacyl-tRNA synthetase family.</text>
</comment>
<evidence type="ECO:0000256" key="3">
    <source>
        <dbReference type="ARBA" id="ARBA00022741"/>
    </source>
</evidence>
<evidence type="ECO:0000256" key="4">
    <source>
        <dbReference type="ARBA" id="ARBA00022840"/>
    </source>
</evidence>
<keyword evidence="6 9" id="KW-0030">Aminoacyl-tRNA synthetase</keyword>
<keyword evidence="4 9" id="KW-0067">ATP-binding</keyword>
<dbReference type="InterPro" id="IPR014729">
    <property type="entry name" value="Rossmann-like_a/b/a_fold"/>
</dbReference>
<proteinExistence type="inferred from homology"/>
<dbReference type="Gene3D" id="3.40.50.620">
    <property type="entry name" value="HUPs"/>
    <property type="match status" value="1"/>
</dbReference>
<dbReference type="Gene3D" id="3.10.290.10">
    <property type="entry name" value="RNA-binding S4 domain"/>
    <property type="match status" value="1"/>
</dbReference>
<dbReference type="PANTHER" id="PTHR11766">
    <property type="entry name" value="TYROSYL-TRNA SYNTHETASE"/>
    <property type="match status" value="1"/>
</dbReference>
<evidence type="ECO:0000256" key="6">
    <source>
        <dbReference type="ARBA" id="ARBA00023146"/>
    </source>
</evidence>
<dbReference type="NCBIfam" id="TIGR00234">
    <property type="entry name" value="tyrS"/>
    <property type="match status" value="1"/>
</dbReference>
<evidence type="ECO:0000256" key="7">
    <source>
        <dbReference type="ARBA" id="ARBA00033323"/>
    </source>
</evidence>
<evidence type="ECO:0000256" key="9">
    <source>
        <dbReference type="RuleBase" id="RU361234"/>
    </source>
</evidence>
<dbReference type="SUPFAM" id="SSF52374">
    <property type="entry name" value="Nucleotidylyl transferase"/>
    <property type="match status" value="1"/>
</dbReference>
<evidence type="ECO:0000256" key="8">
    <source>
        <dbReference type="ARBA" id="ARBA00048248"/>
    </source>
</evidence>
<evidence type="ECO:0000313" key="10">
    <source>
        <dbReference type="EMBL" id="QGN13406.1"/>
    </source>
</evidence>
<dbReference type="Gene3D" id="1.10.240.10">
    <property type="entry name" value="Tyrosyl-Transfer RNA Synthetase"/>
    <property type="match status" value="1"/>
</dbReference>
<dbReference type="InterPro" id="IPR024088">
    <property type="entry name" value="Tyr-tRNA-ligase_bac-type"/>
</dbReference>
<keyword evidence="2 9" id="KW-0436">Ligase</keyword>
<sequence length="474" mass="53554">MFGVQKFTIVSKPSHRLISRTFYRALTTKNDILQILRERGLIQQVSQPESVLTQKLLNGDKIKLYCGADPTAKSLHLGNLLPLMILLNFYIRGHDVVSLIGGATGKVGDPSGRKTERDVIEENKRQENIERIVSQFKKFFTNGLKYYESRMQSQNATVASQAGEVFYRNNITWWKDVKMLDFLASYGKHIRIQSMLGRDSVSSRLQSQDGIGFNEFTYQILQAYDFYHLYSNEDVSVQVGGNDQWGNITAGIDLINRISPQSLKTRPAFGLTVPLLTTSTGEKFGKSAGNAIFIDPEINSAYDMYQFFVNTTDADVSRFLKIFTLLSMESIQEIMQKHEQSPNERFAQKCLALEVVDLIHGVGKGLDAQFVSKILFGNSSDFADVKANDLIRVFTENRILNRVPKSVSLSDLVCQLTECSKSEFKRKVKQGSIYLGPSKTKVTDDIADFSPYMLDEKVLLLRVGKQKCFVVEFV</sequence>
<keyword evidence="3 9" id="KW-0547">Nucleotide-binding</keyword>
<dbReference type="HAMAP" id="MF_02006">
    <property type="entry name" value="Tyr_tRNA_synth_type1"/>
    <property type="match status" value="1"/>
</dbReference>
<reference evidence="10 11" key="2">
    <citation type="submission" date="2019-11" db="EMBL/GenBank/DDBJ databases">
        <authorList>
            <person name="Lu H."/>
        </authorList>
    </citation>
    <scope>NUCLEOTIDE SEQUENCE [LARGE SCALE GENOMIC DNA]</scope>
    <source>
        <strain evidence="10 11">FIM1</strain>
    </source>
</reference>
<keyword evidence="11" id="KW-1185">Reference proteome</keyword>
<dbReference type="Pfam" id="PF00579">
    <property type="entry name" value="tRNA-synt_1b"/>
    <property type="match status" value="1"/>
</dbReference>
<evidence type="ECO:0000256" key="2">
    <source>
        <dbReference type="ARBA" id="ARBA00022598"/>
    </source>
</evidence>
<protein>
    <recommendedName>
        <fullName evidence="1 9">Tyrosine--tRNA ligase</fullName>
        <ecNumber evidence="1 9">6.1.1.1</ecNumber>
    </recommendedName>
    <alternativeName>
        <fullName evidence="7 9">Tyrosyl-tRNA synthetase</fullName>
    </alternativeName>
</protein>
<evidence type="ECO:0000256" key="5">
    <source>
        <dbReference type="ARBA" id="ARBA00022917"/>
    </source>
</evidence>
<dbReference type="InterPro" id="IPR036986">
    <property type="entry name" value="S4_RNA-bd_sf"/>
</dbReference>
<dbReference type="PROSITE" id="PS00178">
    <property type="entry name" value="AA_TRNA_LIGASE_I"/>
    <property type="match status" value="1"/>
</dbReference>
<dbReference type="InterPro" id="IPR001412">
    <property type="entry name" value="aa-tRNA-synth_I_CS"/>
</dbReference>
<dbReference type="InterPro" id="IPR002307">
    <property type="entry name" value="Tyr-tRNA-ligase"/>
</dbReference>